<accession>A0ACC5R156</accession>
<name>A0ACC5R156_9HYPH</name>
<protein>
    <submittedName>
        <fullName evidence="1">Uncharacterized protein</fullName>
    </submittedName>
</protein>
<sequence>MPPANRPSPRPVLDHSVPAKSPRPNPGFVPPKIKWRFSFRHWRQISYFGVDQCDKPWFVSLLERLSEVSNLYVDDALSGAYGRGLRCHHIDWAAKNIPISRAEINWVTDALSEDVEFLQFSVSRARGRVVGFFDEDQVFNVVLLDPMHNIQPSRKLNYQVRATYIGQSEITKLSVTFQNLIIKCPHLNSEQQNDLLDSLKALNLQYFDAAVHLSISEGHLKKAYDFARIGAIDDLGELLQLTIDGLSS</sequence>
<proteinExistence type="predicted"/>
<dbReference type="EMBL" id="JAENHL010000006">
    <property type="protein sequence ID" value="MBK1866390.1"/>
    <property type="molecule type" value="Genomic_DNA"/>
</dbReference>
<evidence type="ECO:0000313" key="1">
    <source>
        <dbReference type="EMBL" id="MBK1866390.1"/>
    </source>
</evidence>
<evidence type="ECO:0000313" key="2">
    <source>
        <dbReference type="Proteomes" id="UP000616151"/>
    </source>
</evidence>
<dbReference type="Proteomes" id="UP000616151">
    <property type="component" value="Unassembled WGS sequence"/>
</dbReference>
<reference evidence="1" key="1">
    <citation type="submission" date="2021-01" db="EMBL/GenBank/DDBJ databases">
        <authorList>
            <person name="Sun Q."/>
        </authorList>
    </citation>
    <scope>NUCLEOTIDE SEQUENCE</scope>
    <source>
        <strain evidence="1">YIM B02566</strain>
    </source>
</reference>
<keyword evidence="2" id="KW-1185">Reference proteome</keyword>
<gene>
    <name evidence="1" type="ORF">JHL16_08515</name>
</gene>
<organism evidence="1 2">
    <name type="scientific">Taklimakanibacter albus</name>
    <dbReference type="NCBI Taxonomy" id="2800327"/>
    <lineage>
        <taxon>Bacteria</taxon>
        <taxon>Pseudomonadati</taxon>
        <taxon>Pseudomonadota</taxon>
        <taxon>Alphaproteobacteria</taxon>
        <taxon>Hyphomicrobiales</taxon>
        <taxon>Aestuariivirgaceae</taxon>
        <taxon>Taklimakanibacter</taxon>
    </lineage>
</organism>
<comment type="caution">
    <text evidence="1">The sequence shown here is derived from an EMBL/GenBank/DDBJ whole genome shotgun (WGS) entry which is preliminary data.</text>
</comment>